<gene>
    <name evidence="1" type="ORF">GCM10011509_19810</name>
</gene>
<evidence type="ECO:0000313" key="1">
    <source>
        <dbReference type="EMBL" id="GGK71348.1"/>
    </source>
</evidence>
<evidence type="ECO:0008006" key="3">
    <source>
        <dbReference type="Google" id="ProtNLM"/>
    </source>
</evidence>
<reference evidence="2" key="1">
    <citation type="journal article" date="2019" name="Int. J. Syst. Evol. Microbiol.">
        <title>The Global Catalogue of Microorganisms (GCM) 10K type strain sequencing project: providing services to taxonomists for standard genome sequencing and annotation.</title>
        <authorList>
            <consortium name="The Broad Institute Genomics Platform"/>
            <consortium name="The Broad Institute Genome Sequencing Center for Infectious Disease"/>
            <person name="Wu L."/>
            <person name="Ma J."/>
        </authorList>
    </citation>
    <scope>NUCLEOTIDE SEQUENCE [LARGE SCALE GENOMIC DNA]</scope>
    <source>
        <strain evidence="2">CGMCC 1.5362</strain>
    </source>
</reference>
<dbReference type="EMBL" id="BMLB01000004">
    <property type="protein sequence ID" value="GGK71348.1"/>
    <property type="molecule type" value="Genomic_DNA"/>
</dbReference>
<name>A0ABQ2F9C2_9MICO</name>
<keyword evidence="2" id="KW-1185">Reference proteome</keyword>
<evidence type="ECO:0000313" key="2">
    <source>
        <dbReference type="Proteomes" id="UP000662111"/>
    </source>
</evidence>
<dbReference type="Proteomes" id="UP000662111">
    <property type="component" value="Unassembled WGS sequence"/>
</dbReference>
<organism evidence="1 2">
    <name type="scientific">Ornithinimicrobium pekingense</name>
    <dbReference type="NCBI Taxonomy" id="384677"/>
    <lineage>
        <taxon>Bacteria</taxon>
        <taxon>Bacillati</taxon>
        <taxon>Actinomycetota</taxon>
        <taxon>Actinomycetes</taxon>
        <taxon>Micrococcales</taxon>
        <taxon>Ornithinimicrobiaceae</taxon>
        <taxon>Ornithinimicrobium</taxon>
    </lineage>
</organism>
<comment type="caution">
    <text evidence="1">The sequence shown here is derived from an EMBL/GenBank/DDBJ whole genome shotgun (WGS) entry which is preliminary data.</text>
</comment>
<accession>A0ABQ2F9C2</accession>
<sequence>MTKLGILERARCPHYWVVDPDDLSLRAWHLVDDRYVLHTRVAGDQEVRLTAPLDVAFRVADLVPADQD</sequence>
<protein>
    <recommendedName>
        <fullName evidence="3">Restriction endonuclease domain-containing protein</fullName>
    </recommendedName>
</protein>
<proteinExistence type="predicted"/>